<evidence type="ECO:0000313" key="2">
    <source>
        <dbReference type="EMBL" id="KAJ1162798.1"/>
    </source>
</evidence>
<feature type="region of interest" description="Disordered" evidence="1">
    <location>
        <begin position="1"/>
        <end position="73"/>
    </location>
</feature>
<dbReference type="AlphaFoldDB" id="A0AAV7SG79"/>
<keyword evidence="3" id="KW-1185">Reference proteome</keyword>
<gene>
    <name evidence="2" type="ORF">NDU88_003263</name>
</gene>
<comment type="caution">
    <text evidence="2">The sequence shown here is derived from an EMBL/GenBank/DDBJ whole genome shotgun (WGS) entry which is preliminary data.</text>
</comment>
<evidence type="ECO:0000313" key="3">
    <source>
        <dbReference type="Proteomes" id="UP001066276"/>
    </source>
</evidence>
<reference evidence="2" key="1">
    <citation type="journal article" date="2022" name="bioRxiv">
        <title>Sequencing and chromosome-scale assembly of the giantPleurodeles waltlgenome.</title>
        <authorList>
            <person name="Brown T."/>
            <person name="Elewa A."/>
            <person name="Iarovenko S."/>
            <person name="Subramanian E."/>
            <person name="Araus A.J."/>
            <person name="Petzold A."/>
            <person name="Susuki M."/>
            <person name="Suzuki K.-i.T."/>
            <person name="Hayashi T."/>
            <person name="Toyoda A."/>
            <person name="Oliveira C."/>
            <person name="Osipova E."/>
            <person name="Leigh N.D."/>
            <person name="Simon A."/>
            <person name="Yun M.H."/>
        </authorList>
    </citation>
    <scope>NUCLEOTIDE SEQUENCE</scope>
    <source>
        <strain evidence="2">20211129_DDA</strain>
        <tissue evidence="2">Liver</tissue>
    </source>
</reference>
<sequence length="230" mass="24907">MRGGGAVTAVTPCTTMGKPSRQPPGAGFIPCPRKGVRELPTVASERSPGWGNNLGISEEKPNTDNSPRVDGQCSPSIPPPGTAQRAALLPPSLVLYCFMPPQPPPPQAPAEPSYWTSDLRVACFRRVFPPRCSVVAWHKGGLAHWWLGTLVAWHIGGLALSWLGTLVAWHIAGLAHWWLGPMVRLAEPRHRSIAKRRLPRFEQHSVVVSALVALLVRALCPPRKGCNLSS</sequence>
<proteinExistence type="predicted"/>
<accession>A0AAV7SG79</accession>
<dbReference type="EMBL" id="JANPWB010000008">
    <property type="protein sequence ID" value="KAJ1162798.1"/>
    <property type="molecule type" value="Genomic_DNA"/>
</dbReference>
<protein>
    <submittedName>
        <fullName evidence="2">Uncharacterized protein</fullName>
    </submittedName>
</protein>
<organism evidence="2 3">
    <name type="scientific">Pleurodeles waltl</name>
    <name type="common">Iberian ribbed newt</name>
    <dbReference type="NCBI Taxonomy" id="8319"/>
    <lineage>
        <taxon>Eukaryota</taxon>
        <taxon>Metazoa</taxon>
        <taxon>Chordata</taxon>
        <taxon>Craniata</taxon>
        <taxon>Vertebrata</taxon>
        <taxon>Euteleostomi</taxon>
        <taxon>Amphibia</taxon>
        <taxon>Batrachia</taxon>
        <taxon>Caudata</taxon>
        <taxon>Salamandroidea</taxon>
        <taxon>Salamandridae</taxon>
        <taxon>Pleurodelinae</taxon>
        <taxon>Pleurodeles</taxon>
    </lineage>
</organism>
<name>A0AAV7SG79_PLEWA</name>
<dbReference type="Proteomes" id="UP001066276">
    <property type="component" value="Chromosome 4_2"/>
</dbReference>
<evidence type="ECO:0000256" key="1">
    <source>
        <dbReference type="SAM" id="MobiDB-lite"/>
    </source>
</evidence>